<feature type="transmembrane region" description="Helical" evidence="6">
    <location>
        <begin position="138"/>
        <end position="159"/>
    </location>
</feature>
<evidence type="ECO:0000313" key="9">
    <source>
        <dbReference type="Proteomes" id="UP000479043"/>
    </source>
</evidence>
<dbReference type="GO" id="GO:0005886">
    <property type="term" value="C:plasma membrane"/>
    <property type="evidence" value="ECO:0007669"/>
    <property type="project" value="UniProtKB-SubCell"/>
</dbReference>
<evidence type="ECO:0000259" key="7">
    <source>
        <dbReference type="Pfam" id="PF09335"/>
    </source>
</evidence>
<feature type="transmembrane region" description="Helical" evidence="6">
    <location>
        <begin position="12"/>
        <end position="30"/>
    </location>
</feature>
<organism evidence="8 9">
    <name type="scientific">Thalassovita mangrovi</name>
    <dbReference type="NCBI Taxonomy" id="2692236"/>
    <lineage>
        <taxon>Bacteria</taxon>
        <taxon>Pseudomonadati</taxon>
        <taxon>Pseudomonadota</taxon>
        <taxon>Alphaproteobacteria</taxon>
        <taxon>Rhodobacterales</taxon>
        <taxon>Roseobacteraceae</taxon>
        <taxon>Thalassovita</taxon>
    </lineage>
</organism>
<dbReference type="InterPro" id="IPR032816">
    <property type="entry name" value="VTT_dom"/>
</dbReference>
<gene>
    <name evidence="8" type="ORF">GR167_02115</name>
</gene>
<evidence type="ECO:0000256" key="1">
    <source>
        <dbReference type="ARBA" id="ARBA00004651"/>
    </source>
</evidence>
<keyword evidence="4 6" id="KW-1133">Transmembrane helix</keyword>
<protein>
    <submittedName>
        <fullName evidence="8">DedA family protein</fullName>
    </submittedName>
</protein>
<accession>A0A6L8LEG7</accession>
<feature type="domain" description="VTT" evidence="7">
    <location>
        <begin position="30"/>
        <end position="156"/>
    </location>
</feature>
<feature type="transmembrane region" description="Helical" evidence="6">
    <location>
        <begin position="165"/>
        <end position="187"/>
    </location>
</feature>
<evidence type="ECO:0000256" key="5">
    <source>
        <dbReference type="ARBA" id="ARBA00023136"/>
    </source>
</evidence>
<keyword evidence="9" id="KW-1185">Reference proteome</keyword>
<dbReference type="Proteomes" id="UP000479043">
    <property type="component" value="Unassembled WGS sequence"/>
</dbReference>
<comment type="subcellular location">
    <subcellularLocation>
        <location evidence="1">Cell membrane</location>
        <topology evidence="1">Multi-pass membrane protein</topology>
    </subcellularLocation>
</comment>
<name>A0A6L8LEG7_9RHOB</name>
<evidence type="ECO:0000256" key="4">
    <source>
        <dbReference type="ARBA" id="ARBA00022989"/>
    </source>
</evidence>
<evidence type="ECO:0000256" key="3">
    <source>
        <dbReference type="ARBA" id="ARBA00022692"/>
    </source>
</evidence>
<dbReference type="EMBL" id="WWEN01000002">
    <property type="protein sequence ID" value="MYM54083.1"/>
    <property type="molecule type" value="Genomic_DNA"/>
</dbReference>
<keyword evidence="2" id="KW-1003">Cell membrane</keyword>
<dbReference type="InterPro" id="IPR051311">
    <property type="entry name" value="DedA_domain"/>
</dbReference>
<evidence type="ECO:0000256" key="6">
    <source>
        <dbReference type="SAM" id="Phobius"/>
    </source>
</evidence>
<keyword evidence="5 6" id="KW-0472">Membrane</keyword>
<keyword evidence="3 6" id="KW-0812">Transmembrane</keyword>
<feature type="transmembrane region" description="Helical" evidence="6">
    <location>
        <begin position="42"/>
        <end position="63"/>
    </location>
</feature>
<comment type="caution">
    <text evidence="8">The sequence shown here is derived from an EMBL/GenBank/DDBJ whole genome shotgun (WGS) entry which is preliminary data.</text>
</comment>
<dbReference type="PANTHER" id="PTHR42709">
    <property type="entry name" value="ALKALINE PHOSPHATASE LIKE PROTEIN"/>
    <property type="match status" value="1"/>
</dbReference>
<reference evidence="8 9" key="1">
    <citation type="submission" date="2020-01" db="EMBL/GenBank/DDBJ databases">
        <authorList>
            <person name="Chen S."/>
        </authorList>
    </citation>
    <scope>NUCLEOTIDE SEQUENCE [LARGE SCALE GENOMIC DNA]</scope>
    <source>
        <strain evidence="8 9">GS-10</strain>
    </source>
</reference>
<dbReference type="RefSeq" id="WP_160971800.1">
    <property type="nucleotide sequence ID" value="NZ_WWEN01000002.1"/>
</dbReference>
<proteinExistence type="predicted"/>
<sequence>MTETLLELLPDYGAPFLGLVTLLSCLALPVPASLFMMAAGGFAAAGDLSLGLTILAALIGAVLGDQIGFLLGRGGSGVLQRLERRGGKQALALARATALTRERGNIAVFLSRWLLSPLGPYVNYAAGAARMRWHRFSLASLSGETVWVAIYIGLGAGAMDQFDTLWPMISDMLGLLAAVAVALLLVLRLGHLVQIHRQAHPRRRRADRG</sequence>
<dbReference type="Pfam" id="PF09335">
    <property type="entry name" value="VTT_dom"/>
    <property type="match status" value="1"/>
</dbReference>
<evidence type="ECO:0000256" key="2">
    <source>
        <dbReference type="ARBA" id="ARBA00022475"/>
    </source>
</evidence>
<dbReference type="PANTHER" id="PTHR42709:SF6">
    <property type="entry name" value="UNDECAPRENYL PHOSPHATE TRANSPORTER A"/>
    <property type="match status" value="1"/>
</dbReference>
<dbReference type="AlphaFoldDB" id="A0A6L8LEG7"/>
<evidence type="ECO:0000313" key="8">
    <source>
        <dbReference type="EMBL" id="MYM54083.1"/>
    </source>
</evidence>